<sequence length="38" mass="4557">AKKAKRELAWWEIVADPELYERALNGEFNKPRQMQLLN</sequence>
<dbReference type="EMBL" id="BART01028850">
    <property type="protein sequence ID" value="GAG94058.1"/>
    <property type="molecule type" value="Genomic_DNA"/>
</dbReference>
<protein>
    <submittedName>
        <fullName evidence="1">Uncharacterized protein</fullName>
    </submittedName>
</protein>
<evidence type="ECO:0000313" key="1">
    <source>
        <dbReference type="EMBL" id="GAG94058.1"/>
    </source>
</evidence>
<accession>X1CCQ9</accession>
<gene>
    <name evidence="1" type="ORF">S01H4_50766</name>
</gene>
<dbReference type="AlphaFoldDB" id="X1CCQ9"/>
<name>X1CCQ9_9ZZZZ</name>
<feature type="non-terminal residue" evidence="1">
    <location>
        <position position="1"/>
    </location>
</feature>
<comment type="caution">
    <text evidence="1">The sequence shown here is derived from an EMBL/GenBank/DDBJ whole genome shotgun (WGS) entry which is preliminary data.</text>
</comment>
<organism evidence="1">
    <name type="scientific">marine sediment metagenome</name>
    <dbReference type="NCBI Taxonomy" id="412755"/>
    <lineage>
        <taxon>unclassified sequences</taxon>
        <taxon>metagenomes</taxon>
        <taxon>ecological metagenomes</taxon>
    </lineage>
</organism>
<proteinExistence type="predicted"/>
<reference evidence="1" key="1">
    <citation type="journal article" date="2014" name="Front. Microbiol.">
        <title>High frequency of phylogenetically diverse reductive dehalogenase-homologous genes in deep subseafloor sedimentary metagenomes.</title>
        <authorList>
            <person name="Kawai M."/>
            <person name="Futagami T."/>
            <person name="Toyoda A."/>
            <person name="Takaki Y."/>
            <person name="Nishi S."/>
            <person name="Hori S."/>
            <person name="Arai W."/>
            <person name="Tsubouchi T."/>
            <person name="Morono Y."/>
            <person name="Uchiyama I."/>
            <person name="Ito T."/>
            <person name="Fujiyama A."/>
            <person name="Inagaki F."/>
            <person name="Takami H."/>
        </authorList>
    </citation>
    <scope>NUCLEOTIDE SEQUENCE</scope>
    <source>
        <strain evidence="1">Expedition CK06-06</strain>
    </source>
</reference>